<accession>A0A3Q7G351</accession>
<dbReference type="AlphaFoldDB" id="A0A3Q7G351"/>
<proteinExistence type="predicted"/>
<evidence type="ECO:0000313" key="2">
    <source>
        <dbReference type="Proteomes" id="UP000004994"/>
    </source>
</evidence>
<reference evidence="1" key="2">
    <citation type="submission" date="2019-01" db="UniProtKB">
        <authorList>
            <consortium name="EnsemblPlants"/>
        </authorList>
    </citation>
    <scope>IDENTIFICATION</scope>
    <source>
        <strain evidence="1">cv. Heinz 1706</strain>
    </source>
</reference>
<dbReference type="EnsemblPlants" id="Solyc04g025377.1.1">
    <property type="protein sequence ID" value="Solyc04g025377.1.1"/>
    <property type="gene ID" value="Solyc04g025377.1"/>
</dbReference>
<evidence type="ECO:0000313" key="1">
    <source>
        <dbReference type="EnsemblPlants" id="Solyc04g025377.1.1"/>
    </source>
</evidence>
<sequence length="49" mass="5629">MPSPMSYDILPIWVHHSLGVPGRFLEWAHVLEFFFDSTDPFDGLNTPPD</sequence>
<dbReference type="Gramene" id="Solyc04g025377.1.1">
    <property type="protein sequence ID" value="Solyc04g025377.1.1"/>
    <property type="gene ID" value="Solyc04g025377.1"/>
</dbReference>
<organism evidence="1">
    <name type="scientific">Solanum lycopersicum</name>
    <name type="common">Tomato</name>
    <name type="synonym">Lycopersicon esculentum</name>
    <dbReference type="NCBI Taxonomy" id="4081"/>
    <lineage>
        <taxon>Eukaryota</taxon>
        <taxon>Viridiplantae</taxon>
        <taxon>Streptophyta</taxon>
        <taxon>Embryophyta</taxon>
        <taxon>Tracheophyta</taxon>
        <taxon>Spermatophyta</taxon>
        <taxon>Magnoliopsida</taxon>
        <taxon>eudicotyledons</taxon>
        <taxon>Gunneridae</taxon>
        <taxon>Pentapetalae</taxon>
        <taxon>asterids</taxon>
        <taxon>lamiids</taxon>
        <taxon>Solanales</taxon>
        <taxon>Solanaceae</taxon>
        <taxon>Solanoideae</taxon>
        <taxon>Solaneae</taxon>
        <taxon>Solanum</taxon>
        <taxon>Solanum subgen. Lycopersicon</taxon>
    </lineage>
</organism>
<dbReference type="Proteomes" id="UP000004994">
    <property type="component" value="Chromosome 4"/>
</dbReference>
<keyword evidence="2" id="KW-1185">Reference proteome</keyword>
<protein>
    <submittedName>
        <fullName evidence="1">Uncharacterized protein</fullName>
    </submittedName>
</protein>
<reference evidence="1" key="1">
    <citation type="journal article" date="2012" name="Nature">
        <title>The tomato genome sequence provides insights into fleshy fruit evolution.</title>
        <authorList>
            <consortium name="Tomato Genome Consortium"/>
        </authorList>
    </citation>
    <scope>NUCLEOTIDE SEQUENCE [LARGE SCALE GENOMIC DNA]</scope>
    <source>
        <strain evidence="1">cv. Heinz 1706</strain>
    </source>
</reference>
<name>A0A3Q7G351_SOLLC</name>
<dbReference type="InParanoid" id="A0A3Q7G351"/>